<keyword evidence="3" id="KW-1185">Reference proteome</keyword>
<feature type="compositionally biased region" description="Polar residues" evidence="1">
    <location>
        <begin position="83"/>
        <end position="99"/>
    </location>
</feature>
<sequence>MALNALGAYFIAHLVQHAFFAFTTTTTLTATRTRREHFPSEENLEDQDEILSFPSRIDSSRSPSPTQSNQPENLPASPLLSFSPCSTSNSDKLSPSANLETEHPDSPLFPFPQPDTSPSSPTGESAIEDATLKDMSLSPPDSPQTLDTIPGALVHVLDWHTDTILDTVRLFCEYFNITIIYTIAPTKSIQVLPGINSFRVAFKPIRWFSKQLFRPCSDRHIKYCHPFCFESQST</sequence>
<dbReference type="Proteomes" id="UP000297245">
    <property type="component" value="Unassembled WGS sequence"/>
</dbReference>
<evidence type="ECO:0000256" key="1">
    <source>
        <dbReference type="SAM" id="MobiDB-lite"/>
    </source>
</evidence>
<reference evidence="2 3" key="1">
    <citation type="journal article" date="2019" name="Nat. Ecol. Evol.">
        <title>Megaphylogeny resolves global patterns of mushroom evolution.</title>
        <authorList>
            <person name="Varga T."/>
            <person name="Krizsan K."/>
            <person name="Foldi C."/>
            <person name="Dima B."/>
            <person name="Sanchez-Garcia M."/>
            <person name="Sanchez-Ramirez S."/>
            <person name="Szollosi G.J."/>
            <person name="Szarkandi J.G."/>
            <person name="Papp V."/>
            <person name="Albert L."/>
            <person name="Andreopoulos W."/>
            <person name="Angelini C."/>
            <person name="Antonin V."/>
            <person name="Barry K.W."/>
            <person name="Bougher N.L."/>
            <person name="Buchanan P."/>
            <person name="Buyck B."/>
            <person name="Bense V."/>
            <person name="Catcheside P."/>
            <person name="Chovatia M."/>
            <person name="Cooper J."/>
            <person name="Damon W."/>
            <person name="Desjardin D."/>
            <person name="Finy P."/>
            <person name="Geml J."/>
            <person name="Haridas S."/>
            <person name="Hughes K."/>
            <person name="Justo A."/>
            <person name="Karasinski D."/>
            <person name="Kautmanova I."/>
            <person name="Kiss B."/>
            <person name="Kocsube S."/>
            <person name="Kotiranta H."/>
            <person name="LaButti K.M."/>
            <person name="Lechner B.E."/>
            <person name="Liimatainen K."/>
            <person name="Lipzen A."/>
            <person name="Lukacs Z."/>
            <person name="Mihaltcheva S."/>
            <person name="Morgado L.N."/>
            <person name="Niskanen T."/>
            <person name="Noordeloos M.E."/>
            <person name="Ohm R.A."/>
            <person name="Ortiz-Santana B."/>
            <person name="Ovrebo C."/>
            <person name="Racz N."/>
            <person name="Riley R."/>
            <person name="Savchenko A."/>
            <person name="Shiryaev A."/>
            <person name="Soop K."/>
            <person name="Spirin V."/>
            <person name="Szebenyi C."/>
            <person name="Tomsovsky M."/>
            <person name="Tulloss R.E."/>
            <person name="Uehling J."/>
            <person name="Grigoriev I.V."/>
            <person name="Vagvolgyi C."/>
            <person name="Papp T."/>
            <person name="Martin F.M."/>
            <person name="Miettinen O."/>
            <person name="Hibbett D.S."/>
            <person name="Nagy L.G."/>
        </authorList>
    </citation>
    <scope>NUCLEOTIDE SEQUENCE [LARGE SCALE GENOMIC DNA]</scope>
    <source>
        <strain evidence="2 3">CBS 962.96</strain>
    </source>
</reference>
<feature type="region of interest" description="Disordered" evidence="1">
    <location>
        <begin position="55"/>
        <end position="125"/>
    </location>
</feature>
<feature type="compositionally biased region" description="Low complexity" evidence="1">
    <location>
        <begin position="55"/>
        <end position="65"/>
    </location>
</feature>
<accession>A0A4S8LCH9</accession>
<proteinExistence type="predicted"/>
<evidence type="ECO:0000313" key="3">
    <source>
        <dbReference type="Proteomes" id="UP000297245"/>
    </source>
</evidence>
<dbReference type="AlphaFoldDB" id="A0A4S8LCH9"/>
<protein>
    <submittedName>
        <fullName evidence="2">Uncharacterized protein</fullName>
    </submittedName>
</protein>
<name>A0A4S8LCH9_DENBC</name>
<dbReference type="EMBL" id="ML179492">
    <property type="protein sequence ID" value="THU86564.1"/>
    <property type="molecule type" value="Genomic_DNA"/>
</dbReference>
<evidence type="ECO:0000313" key="2">
    <source>
        <dbReference type="EMBL" id="THU86564.1"/>
    </source>
</evidence>
<gene>
    <name evidence="2" type="ORF">K435DRAFT_970233</name>
</gene>
<organism evidence="2 3">
    <name type="scientific">Dendrothele bispora (strain CBS 962.96)</name>
    <dbReference type="NCBI Taxonomy" id="1314807"/>
    <lineage>
        <taxon>Eukaryota</taxon>
        <taxon>Fungi</taxon>
        <taxon>Dikarya</taxon>
        <taxon>Basidiomycota</taxon>
        <taxon>Agaricomycotina</taxon>
        <taxon>Agaricomycetes</taxon>
        <taxon>Agaricomycetidae</taxon>
        <taxon>Agaricales</taxon>
        <taxon>Agaricales incertae sedis</taxon>
        <taxon>Dendrothele</taxon>
    </lineage>
</organism>